<sequence>MKKVRVKAEQTEQLGLARVLLELGKAALGGLVRAVVSFMLERH</sequence>
<gene>
    <name evidence="1" type="ORF">HNQ93_002448</name>
</gene>
<proteinExistence type="predicted"/>
<reference evidence="1 2" key="1">
    <citation type="submission" date="2020-08" db="EMBL/GenBank/DDBJ databases">
        <title>Genomic Encyclopedia of Type Strains, Phase IV (KMG-IV): sequencing the most valuable type-strain genomes for metagenomic binning, comparative biology and taxonomic classification.</title>
        <authorList>
            <person name="Goeker M."/>
        </authorList>
    </citation>
    <scope>NUCLEOTIDE SEQUENCE [LARGE SCALE GENOMIC DNA]</scope>
    <source>
        <strain evidence="1 2">DSM 26718</strain>
    </source>
</reference>
<evidence type="ECO:0000313" key="2">
    <source>
        <dbReference type="Proteomes" id="UP000532746"/>
    </source>
</evidence>
<protein>
    <submittedName>
        <fullName evidence="1">Uncharacterized protein</fullName>
    </submittedName>
</protein>
<name>A0A7W9WC14_9BACT</name>
<dbReference type="RefSeq" id="WP_262890944.1">
    <property type="nucleotide sequence ID" value="NZ_JACHGG010000003.1"/>
</dbReference>
<dbReference type="Proteomes" id="UP000532746">
    <property type="component" value="Unassembled WGS sequence"/>
</dbReference>
<accession>A0A7W9WC14</accession>
<comment type="caution">
    <text evidence="1">The sequence shown here is derived from an EMBL/GenBank/DDBJ whole genome shotgun (WGS) entry which is preliminary data.</text>
</comment>
<dbReference type="AlphaFoldDB" id="A0A7W9WC14"/>
<organism evidence="1 2">
    <name type="scientific">Hymenobacter luteus</name>
    <dbReference type="NCBI Taxonomy" id="1411122"/>
    <lineage>
        <taxon>Bacteria</taxon>
        <taxon>Pseudomonadati</taxon>
        <taxon>Bacteroidota</taxon>
        <taxon>Cytophagia</taxon>
        <taxon>Cytophagales</taxon>
        <taxon>Hymenobacteraceae</taxon>
        <taxon>Hymenobacter</taxon>
    </lineage>
</organism>
<dbReference type="EMBL" id="JACHGG010000003">
    <property type="protein sequence ID" value="MBB6059588.1"/>
    <property type="molecule type" value="Genomic_DNA"/>
</dbReference>
<evidence type="ECO:0000313" key="1">
    <source>
        <dbReference type="EMBL" id="MBB6059588.1"/>
    </source>
</evidence>
<keyword evidence="2" id="KW-1185">Reference proteome</keyword>